<dbReference type="Proteomes" id="UP000790377">
    <property type="component" value="Unassembled WGS sequence"/>
</dbReference>
<gene>
    <name evidence="1" type="ORF">BJ138DRAFT_1006404</name>
</gene>
<accession>A0ACB8ADH6</accession>
<reference evidence="1" key="1">
    <citation type="journal article" date="2021" name="New Phytol.">
        <title>Evolutionary innovations through gain and loss of genes in the ectomycorrhizal Boletales.</title>
        <authorList>
            <person name="Wu G."/>
            <person name="Miyauchi S."/>
            <person name="Morin E."/>
            <person name="Kuo A."/>
            <person name="Drula E."/>
            <person name="Varga T."/>
            <person name="Kohler A."/>
            <person name="Feng B."/>
            <person name="Cao Y."/>
            <person name="Lipzen A."/>
            <person name="Daum C."/>
            <person name="Hundley H."/>
            <person name="Pangilinan J."/>
            <person name="Johnson J."/>
            <person name="Barry K."/>
            <person name="LaButti K."/>
            <person name="Ng V."/>
            <person name="Ahrendt S."/>
            <person name="Min B."/>
            <person name="Choi I.G."/>
            <person name="Park H."/>
            <person name="Plett J.M."/>
            <person name="Magnuson J."/>
            <person name="Spatafora J.W."/>
            <person name="Nagy L.G."/>
            <person name="Henrissat B."/>
            <person name="Grigoriev I.V."/>
            <person name="Yang Z.L."/>
            <person name="Xu J."/>
            <person name="Martin F.M."/>
        </authorList>
    </citation>
    <scope>NUCLEOTIDE SEQUENCE</scope>
    <source>
        <strain evidence="1">ATCC 28755</strain>
    </source>
</reference>
<evidence type="ECO:0000313" key="2">
    <source>
        <dbReference type="Proteomes" id="UP000790377"/>
    </source>
</evidence>
<evidence type="ECO:0000313" key="1">
    <source>
        <dbReference type="EMBL" id="KAH7911529.1"/>
    </source>
</evidence>
<organism evidence="1 2">
    <name type="scientific">Hygrophoropsis aurantiaca</name>
    <dbReference type="NCBI Taxonomy" id="72124"/>
    <lineage>
        <taxon>Eukaryota</taxon>
        <taxon>Fungi</taxon>
        <taxon>Dikarya</taxon>
        <taxon>Basidiomycota</taxon>
        <taxon>Agaricomycotina</taxon>
        <taxon>Agaricomycetes</taxon>
        <taxon>Agaricomycetidae</taxon>
        <taxon>Boletales</taxon>
        <taxon>Coniophorineae</taxon>
        <taxon>Hygrophoropsidaceae</taxon>
        <taxon>Hygrophoropsis</taxon>
    </lineage>
</organism>
<dbReference type="EMBL" id="MU267675">
    <property type="protein sequence ID" value="KAH7911529.1"/>
    <property type="molecule type" value="Genomic_DNA"/>
</dbReference>
<protein>
    <submittedName>
        <fullName evidence="1">P-loop containing nucleoside triphosphate hydrolase protein</fullName>
    </submittedName>
</protein>
<comment type="caution">
    <text evidence="1">The sequence shown here is derived from an EMBL/GenBank/DDBJ whole genome shotgun (WGS) entry which is preliminary data.</text>
</comment>
<name>A0ACB8ADH6_9AGAM</name>
<sequence length="332" mass="35485">MRLQTLVPMLPLEVVSALDTIGIKTDSDLLFPGSVVDIVSKLPHGTTSLADLKKYIALVAEKSSAVGMRADEVLDREVAMRSAGQGLVSGIVALDKLVDGFGGSRVFEISGIGGSGKTSLASHVVLRHLANFPNAYALWIDTAGAFSPEKTAQLSRLYSGDGAAAALERLQVSLIFNIETAYDVLEELTASLSSDPERKFSCVVIDTVTSLLAGTLSAVTSEGHAAMTTFMHHLRSLAQTYFLTFIIINNTSSASPHNPHSAFASTDRKPALGPSFTFLSDCTIWLAKKGESRADDESGPESLHVAEVFRSKHTRSKTWCTFKIHQGILCAA</sequence>
<keyword evidence="1" id="KW-0378">Hydrolase</keyword>
<keyword evidence="2" id="KW-1185">Reference proteome</keyword>
<proteinExistence type="predicted"/>